<keyword evidence="2 8" id="KW-0813">Transport</keyword>
<dbReference type="Pfam" id="PF00593">
    <property type="entry name" value="TonB_dep_Rec_b-barrel"/>
    <property type="match status" value="1"/>
</dbReference>
<evidence type="ECO:0000256" key="5">
    <source>
        <dbReference type="ARBA" id="ARBA00023077"/>
    </source>
</evidence>
<keyword evidence="7 8" id="KW-0998">Cell outer membrane</keyword>
<accession>A0A7U7G541</accession>
<dbReference type="GO" id="GO:0009279">
    <property type="term" value="C:cell outer membrane"/>
    <property type="evidence" value="ECO:0007669"/>
    <property type="project" value="UniProtKB-SubCell"/>
</dbReference>
<feature type="compositionally biased region" description="Low complexity" evidence="10">
    <location>
        <begin position="36"/>
        <end position="53"/>
    </location>
</feature>
<keyword evidence="4 8" id="KW-0812">Transmembrane</keyword>
<dbReference type="InterPro" id="IPR036942">
    <property type="entry name" value="Beta-barrel_TonB_sf"/>
</dbReference>
<keyword evidence="6 8" id="KW-0472">Membrane</keyword>
<evidence type="ECO:0000256" key="4">
    <source>
        <dbReference type="ARBA" id="ARBA00022692"/>
    </source>
</evidence>
<keyword evidence="14" id="KW-0675">Receptor</keyword>
<feature type="signal peptide" evidence="11">
    <location>
        <begin position="1"/>
        <end position="34"/>
    </location>
</feature>
<evidence type="ECO:0000256" key="2">
    <source>
        <dbReference type="ARBA" id="ARBA00022448"/>
    </source>
</evidence>
<gene>
    <name evidence="14" type="ORF">SACS_0575</name>
</gene>
<evidence type="ECO:0000256" key="11">
    <source>
        <dbReference type="SAM" id="SignalP"/>
    </source>
</evidence>
<evidence type="ECO:0000256" key="3">
    <source>
        <dbReference type="ARBA" id="ARBA00022452"/>
    </source>
</evidence>
<evidence type="ECO:0000256" key="10">
    <source>
        <dbReference type="SAM" id="MobiDB-lite"/>
    </source>
</evidence>
<keyword evidence="5 9" id="KW-0798">TonB box</keyword>
<evidence type="ECO:0000256" key="7">
    <source>
        <dbReference type="ARBA" id="ARBA00023237"/>
    </source>
</evidence>
<evidence type="ECO:0000259" key="13">
    <source>
        <dbReference type="Pfam" id="PF07715"/>
    </source>
</evidence>
<feature type="domain" description="TonB-dependent receptor-like beta-barrel" evidence="12">
    <location>
        <begin position="246"/>
        <end position="740"/>
    </location>
</feature>
<evidence type="ECO:0000256" key="8">
    <source>
        <dbReference type="PROSITE-ProRule" id="PRU01360"/>
    </source>
</evidence>
<keyword evidence="3 8" id="KW-1134">Transmembrane beta strand</keyword>
<dbReference type="PROSITE" id="PS52016">
    <property type="entry name" value="TONB_DEPENDENT_REC_3"/>
    <property type="match status" value="1"/>
</dbReference>
<evidence type="ECO:0000256" key="6">
    <source>
        <dbReference type="ARBA" id="ARBA00023136"/>
    </source>
</evidence>
<dbReference type="InterPro" id="IPR037066">
    <property type="entry name" value="Plug_dom_sf"/>
</dbReference>
<reference evidence="14 15" key="1">
    <citation type="journal article" date="2014" name="Genome Biol. Evol.">
        <title>Acetic acid bacteria genomes reveal functional traits for adaptation to life in insect guts.</title>
        <authorList>
            <person name="Chouaia B."/>
            <person name="Gaiarsa S."/>
            <person name="Crotti E."/>
            <person name="Comandatore F."/>
            <person name="Degli Esposti M."/>
            <person name="Ricci I."/>
            <person name="Alma A."/>
            <person name="Favia G."/>
            <person name="Bandi C."/>
            <person name="Daffonchio D."/>
        </authorList>
    </citation>
    <scope>NUCLEOTIDE SEQUENCE [LARGE SCALE GENOMIC DNA]</scope>
    <source>
        <strain evidence="15">AM169</strain>
    </source>
</reference>
<dbReference type="Gene3D" id="2.170.130.10">
    <property type="entry name" value="TonB-dependent receptor, plug domain"/>
    <property type="match status" value="1"/>
</dbReference>
<evidence type="ECO:0000256" key="9">
    <source>
        <dbReference type="RuleBase" id="RU003357"/>
    </source>
</evidence>
<evidence type="ECO:0000313" key="14">
    <source>
        <dbReference type="EMBL" id="CDG33313.1"/>
    </source>
</evidence>
<evidence type="ECO:0000259" key="12">
    <source>
        <dbReference type="Pfam" id="PF00593"/>
    </source>
</evidence>
<comment type="caution">
    <text evidence="14">The sequence shown here is derived from an EMBL/GenBank/DDBJ whole genome shotgun (WGS) entry which is preliminary data.</text>
</comment>
<evidence type="ECO:0000256" key="1">
    <source>
        <dbReference type="ARBA" id="ARBA00004571"/>
    </source>
</evidence>
<keyword evidence="11" id="KW-0732">Signal</keyword>
<dbReference type="InterPro" id="IPR000531">
    <property type="entry name" value="Beta-barrel_TonB"/>
</dbReference>
<dbReference type="PANTHER" id="PTHR30069:SF49">
    <property type="entry name" value="OUTER MEMBRANE PROTEIN C"/>
    <property type="match status" value="1"/>
</dbReference>
<dbReference type="GO" id="GO:0015344">
    <property type="term" value="F:siderophore uptake transmembrane transporter activity"/>
    <property type="evidence" value="ECO:0007669"/>
    <property type="project" value="TreeGrafter"/>
</dbReference>
<comment type="similarity">
    <text evidence="8 9">Belongs to the TonB-dependent receptor family.</text>
</comment>
<feature type="chain" id="PRO_5030918185" evidence="11">
    <location>
        <begin position="35"/>
        <end position="779"/>
    </location>
</feature>
<dbReference type="EMBL" id="CBLY010000004">
    <property type="protein sequence ID" value="CDG33313.1"/>
    <property type="molecule type" value="Genomic_DNA"/>
</dbReference>
<sequence length="779" mass="84519">MSIFPRCTGGRIVRPALTTLFLGGVILPAGQATAQTLPASGSSLPGPGTTTSPPDRPQMSPIRQVPTSLKPGQAPASSSNRPTEEISVTAIRRPFTQAADTAALFRDVPGYSSYRTGGIASLPVLNGMADDRVATFVDGMPLMADCPNHMNPALSQISLDEVSHSVAIAGITPVSLGGDSTGGTISVERKDPQFAREGNILVTGDGREDWRSNGGGSGAGGSITVANDMLSLRYSGSYTHASDYTAGGRGGRVLSSSYLSFNHDVTAGLKLKNHLFSLTFGQQDTPYEGFPNQYMDETNNRSTFVNGKYVGTFGWGTLEARGYWQRVTHAMNMLADKGGHSATTGMPMNSDGRTAGYSLVATMPLGRRHQLKIGSAFSHDGLNDWWPPVMGSMMMGPGTFHSLNGAHRDHLGHFIQWNAQWTPRLSTELGMRSDVIMMNTGPVSPYQGLSSMNDTGMGGMSGMNMMSMGHMSDMGMSGMGMSGMNMGSTNQAAARAFNSARRGRTDDNFDVTALVRYKASAYLNIEGGYARKTRSPNLYERYGWSRDSMTARMINWFGDGNGYVGNLNLKPEVANTTSVTFRFHDADDHQWEAMIQPFYTYTHNYMNVVRIGALSRGFNLLQFANHNAQSYGINASGRTTLWDNTHWGTGELSATLNWVRGQDFKTHSGLYQQMPLNGTIRLHEHFGPWHGMAEVVLVKAKHTVDWVRNEPRTPGYALFNLGAGYHWSRYLQLDVSLDNLLNQRYALPLGGRAVSTAGSPPGAVLGMGRSVNLTLREHF</sequence>
<organism evidence="14 15">
    <name type="scientific">Parasaccharibacter apium</name>
    <dbReference type="NCBI Taxonomy" id="1510841"/>
    <lineage>
        <taxon>Bacteria</taxon>
        <taxon>Pseudomonadati</taxon>
        <taxon>Pseudomonadota</taxon>
        <taxon>Alphaproteobacteria</taxon>
        <taxon>Acetobacterales</taxon>
        <taxon>Acetobacteraceae</taxon>
        <taxon>Parasaccharibacter</taxon>
    </lineage>
</organism>
<feature type="region of interest" description="Disordered" evidence="10">
    <location>
        <begin position="36"/>
        <end position="85"/>
    </location>
</feature>
<name>A0A7U7G541_9PROT</name>
<dbReference type="GO" id="GO:0044718">
    <property type="term" value="P:siderophore transmembrane transport"/>
    <property type="evidence" value="ECO:0007669"/>
    <property type="project" value="TreeGrafter"/>
</dbReference>
<comment type="subcellular location">
    <subcellularLocation>
        <location evidence="1 8">Cell outer membrane</location>
        <topology evidence="1 8">Multi-pass membrane protein</topology>
    </subcellularLocation>
</comment>
<feature type="domain" description="TonB-dependent receptor plug" evidence="13">
    <location>
        <begin position="83"/>
        <end position="184"/>
    </location>
</feature>
<dbReference type="InterPro" id="IPR012910">
    <property type="entry name" value="Plug_dom"/>
</dbReference>
<protein>
    <submittedName>
        <fullName evidence="14">TonB-dependent receptor</fullName>
    </submittedName>
</protein>
<proteinExistence type="inferred from homology"/>
<dbReference type="Gene3D" id="2.40.170.20">
    <property type="entry name" value="TonB-dependent receptor, beta-barrel domain"/>
    <property type="match status" value="1"/>
</dbReference>
<dbReference type="AlphaFoldDB" id="A0A7U7G541"/>
<reference evidence="14 15" key="2">
    <citation type="journal article" date="2014" name="PLoS ONE">
        <title>Evolution of mitochondria reconstructed from the energy metabolism of living bacteria.</title>
        <authorList>
            <person name="Degli Esposti M."/>
            <person name="Chouaia B."/>
            <person name="Comandatore F."/>
            <person name="Crotti E."/>
            <person name="Sassera D."/>
            <person name="Lievens P.M."/>
            <person name="Daffonchio D."/>
            <person name="Bandi C."/>
        </authorList>
    </citation>
    <scope>NUCLEOTIDE SEQUENCE [LARGE SCALE GENOMIC DNA]</scope>
    <source>
        <strain evidence="15">AM169</strain>
    </source>
</reference>
<dbReference type="InterPro" id="IPR039426">
    <property type="entry name" value="TonB-dep_rcpt-like"/>
</dbReference>
<dbReference type="Proteomes" id="UP000027590">
    <property type="component" value="Unassembled WGS sequence"/>
</dbReference>
<dbReference type="Pfam" id="PF07715">
    <property type="entry name" value="Plug"/>
    <property type="match status" value="1"/>
</dbReference>
<evidence type="ECO:0000313" key="15">
    <source>
        <dbReference type="Proteomes" id="UP000027590"/>
    </source>
</evidence>
<dbReference type="SUPFAM" id="SSF56935">
    <property type="entry name" value="Porins"/>
    <property type="match status" value="1"/>
</dbReference>
<dbReference type="PANTHER" id="PTHR30069">
    <property type="entry name" value="TONB-DEPENDENT OUTER MEMBRANE RECEPTOR"/>
    <property type="match status" value="1"/>
</dbReference>